<sequence length="461" mass="47945">MLLNGTILRRDQLMTETTGAGEADIASEAAALRLAAVPADVVEIAVDCIIDTLAAAIGGSCEEVVQLVAEVANDSGRCTRLGDGARVGPRSAALVNGIAAHVLDFDDWLPVGGLHPSAPLLPAVWAQAEASADPTSVDGGRLLAAYIAGFEAQARIGAALAPRHYEAGFHPTATVGVFGAATGAAHLLGLGPAGIQRAWGLAATQAAGLRAVFGSMGKAMQVGRASEAGLFSAQLAAAGVTAPGDALFGPGGFAATHCQAAAVESVIVPFAERWYLREVLVKRHAACFGTHAAIDALLTLREGLDPRRVREIELTVPELLRTVCAIPVATTPLEGKFSLAFTAALALVRGSCQVEDFTHATVLDPDLRSVAERVRIRFDATLRTQQTHVRVVLEGGTELHASADSALPLTASDRRAIVREKFHELVGPVVGSQRCTELIRAIEELPDGSNVSTVTSLLRLE</sequence>
<dbReference type="Pfam" id="PF19305">
    <property type="entry name" value="MmgE_PrpD_C"/>
    <property type="match status" value="1"/>
</dbReference>
<keyword evidence="5" id="KW-1185">Reference proteome</keyword>
<dbReference type="Gene3D" id="3.30.1330.120">
    <property type="entry name" value="2-methylcitrate dehydratase PrpD"/>
    <property type="match status" value="1"/>
</dbReference>
<dbReference type="InterPro" id="IPR045337">
    <property type="entry name" value="MmgE_PrpD_C"/>
</dbReference>
<evidence type="ECO:0000259" key="2">
    <source>
        <dbReference type="Pfam" id="PF03972"/>
    </source>
</evidence>
<dbReference type="InterPro" id="IPR045336">
    <property type="entry name" value="MmgE_PrpD_N"/>
</dbReference>
<protein>
    <recommendedName>
        <fullName evidence="6">MmgE/PrpD family protein</fullName>
    </recommendedName>
</protein>
<dbReference type="PANTHER" id="PTHR16943">
    <property type="entry name" value="2-METHYLCITRATE DEHYDRATASE-RELATED"/>
    <property type="match status" value="1"/>
</dbReference>
<dbReference type="Pfam" id="PF03972">
    <property type="entry name" value="MmgE_PrpD_N"/>
    <property type="match status" value="1"/>
</dbReference>
<feature type="domain" description="MmgE/PrpD N-terminal" evidence="2">
    <location>
        <begin position="24"/>
        <end position="261"/>
    </location>
</feature>
<dbReference type="EMBL" id="BMNE01000003">
    <property type="protein sequence ID" value="GGN78630.1"/>
    <property type="molecule type" value="Genomic_DNA"/>
</dbReference>
<dbReference type="Proteomes" id="UP000658127">
    <property type="component" value="Unassembled WGS sequence"/>
</dbReference>
<dbReference type="RefSeq" id="WP_189027710.1">
    <property type="nucleotide sequence ID" value="NZ_BMNE01000003.1"/>
</dbReference>
<evidence type="ECO:0000313" key="5">
    <source>
        <dbReference type="Proteomes" id="UP000658127"/>
    </source>
</evidence>
<dbReference type="Gene3D" id="1.10.4100.10">
    <property type="entry name" value="2-methylcitrate dehydratase PrpD"/>
    <property type="match status" value="1"/>
</dbReference>
<proteinExistence type="inferred from homology"/>
<comment type="caution">
    <text evidence="4">The sequence shown here is derived from an EMBL/GenBank/DDBJ whole genome shotgun (WGS) entry which is preliminary data.</text>
</comment>
<evidence type="ECO:0000256" key="1">
    <source>
        <dbReference type="ARBA" id="ARBA00006174"/>
    </source>
</evidence>
<evidence type="ECO:0008006" key="6">
    <source>
        <dbReference type="Google" id="ProtNLM"/>
    </source>
</evidence>
<organism evidence="4 5">
    <name type="scientific">Nocardia rhizosphaerihabitans</name>
    <dbReference type="NCBI Taxonomy" id="1691570"/>
    <lineage>
        <taxon>Bacteria</taxon>
        <taxon>Bacillati</taxon>
        <taxon>Actinomycetota</taxon>
        <taxon>Actinomycetes</taxon>
        <taxon>Mycobacteriales</taxon>
        <taxon>Nocardiaceae</taxon>
        <taxon>Nocardia</taxon>
    </lineage>
</organism>
<name>A0ABQ2KEM8_9NOCA</name>
<reference evidence="5" key="1">
    <citation type="journal article" date="2019" name="Int. J. Syst. Evol. Microbiol.">
        <title>The Global Catalogue of Microorganisms (GCM) 10K type strain sequencing project: providing services to taxonomists for standard genome sequencing and annotation.</title>
        <authorList>
            <consortium name="The Broad Institute Genomics Platform"/>
            <consortium name="The Broad Institute Genome Sequencing Center for Infectious Disease"/>
            <person name="Wu L."/>
            <person name="Ma J."/>
        </authorList>
    </citation>
    <scope>NUCLEOTIDE SEQUENCE [LARGE SCALE GENOMIC DNA]</scope>
    <source>
        <strain evidence="5">CGMCC 4.7329</strain>
    </source>
</reference>
<dbReference type="SUPFAM" id="SSF103378">
    <property type="entry name" value="2-methylcitrate dehydratase PrpD"/>
    <property type="match status" value="1"/>
</dbReference>
<evidence type="ECO:0000259" key="3">
    <source>
        <dbReference type="Pfam" id="PF19305"/>
    </source>
</evidence>
<accession>A0ABQ2KEM8</accession>
<dbReference type="InterPro" id="IPR042188">
    <property type="entry name" value="MmgE/PrpD_sf_2"/>
</dbReference>
<dbReference type="InterPro" id="IPR005656">
    <property type="entry name" value="MmgE_PrpD"/>
</dbReference>
<dbReference type="PANTHER" id="PTHR16943:SF8">
    <property type="entry name" value="2-METHYLCITRATE DEHYDRATASE"/>
    <property type="match status" value="1"/>
</dbReference>
<gene>
    <name evidence="4" type="ORF">GCM10011610_26390</name>
</gene>
<evidence type="ECO:0000313" key="4">
    <source>
        <dbReference type="EMBL" id="GGN78630.1"/>
    </source>
</evidence>
<comment type="similarity">
    <text evidence="1">Belongs to the PrpD family.</text>
</comment>
<dbReference type="InterPro" id="IPR036148">
    <property type="entry name" value="MmgE/PrpD_sf"/>
</dbReference>
<feature type="domain" description="MmgE/PrpD C-terminal" evidence="3">
    <location>
        <begin position="284"/>
        <end position="439"/>
    </location>
</feature>
<dbReference type="InterPro" id="IPR042183">
    <property type="entry name" value="MmgE/PrpD_sf_1"/>
</dbReference>